<proteinExistence type="predicted"/>
<dbReference type="AlphaFoldDB" id="G0R183"/>
<dbReference type="EMBL" id="GL984211">
    <property type="protein sequence ID" value="EGR28768.1"/>
    <property type="molecule type" value="Genomic_DNA"/>
</dbReference>
<gene>
    <name evidence="1" type="ORF">IMG5_169040</name>
</gene>
<evidence type="ECO:0000313" key="1">
    <source>
        <dbReference type="EMBL" id="EGR28768.1"/>
    </source>
</evidence>
<protein>
    <submittedName>
        <fullName evidence="1">Uncharacterized protein</fullName>
    </submittedName>
</protein>
<dbReference type="OrthoDB" id="328041at2759"/>
<dbReference type="GeneID" id="14904856"/>
<organism evidence="1 2">
    <name type="scientific">Ichthyophthirius multifiliis</name>
    <name type="common">White spot disease agent</name>
    <name type="synonym">Ich</name>
    <dbReference type="NCBI Taxonomy" id="5932"/>
    <lineage>
        <taxon>Eukaryota</taxon>
        <taxon>Sar</taxon>
        <taxon>Alveolata</taxon>
        <taxon>Ciliophora</taxon>
        <taxon>Intramacronucleata</taxon>
        <taxon>Oligohymenophorea</taxon>
        <taxon>Hymenostomatida</taxon>
        <taxon>Ophryoglenina</taxon>
        <taxon>Ichthyophthirius</taxon>
    </lineage>
</organism>
<keyword evidence="2" id="KW-1185">Reference proteome</keyword>
<sequence>MKEMAELIENGQKVLLQVEEYFQENNKGLYQICEHISSQIQEFEHVVDLLIQVQDDSFKLEHWIKIFEVMYPQNEEKRQKINQLALSNQLTLEILLQDDILDCKKRTQNSLKYTLD</sequence>
<dbReference type="STRING" id="857967.G0R183"/>
<dbReference type="Proteomes" id="UP000008983">
    <property type="component" value="Unassembled WGS sequence"/>
</dbReference>
<dbReference type="InParanoid" id="G0R183"/>
<dbReference type="RefSeq" id="XP_004030004.1">
    <property type="nucleotide sequence ID" value="XM_004029956.1"/>
</dbReference>
<reference evidence="1 2" key="1">
    <citation type="submission" date="2011-07" db="EMBL/GenBank/DDBJ databases">
        <authorList>
            <person name="Coyne R."/>
            <person name="Brami D."/>
            <person name="Johnson J."/>
            <person name="Hostetler J."/>
            <person name="Hannick L."/>
            <person name="Clark T."/>
            <person name="Cassidy-Hanley D."/>
            <person name="Inman J."/>
        </authorList>
    </citation>
    <scope>NUCLEOTIDE SEQUENCE [LARGE SCALE GENOMIC DNA]</scope>
    <source>
        <strain evidence="1 2">G5</strain>
    </source>
</reference>
<evidence type="ECO:0000313" key="2">
    <source>
        <dbReference type="Proteomes" id="UP000008983"/>
    </source>
</evidence>
<accession>G0R183</accession>
<name>G0R183_ICHMU</name>